<proteinExistence type="predicted"/>
<dbReference type="RefSeq" id="WP_323378758.1">
    <property type="nucleotide sequence ID" value="NZ_WEGJ01000042.1"/>
</dbReference>
<feature type="transmembrane region" description="Helical" evidence="1">
    <location>
        <begin position="217"/>
        <end position="242"/>
    </location>
</feature>
<keyword evidence="1" id="KW-1133">Transmembrane helix</keyword>
<keyword evidence="3" id="KW-1185">Reference proteome</keyword>
<organism evidence="2 3">
    <name type="scientific">Streptomyces smaragdinus</name>
    <dbReference type="NCBI Taxonomy" id="2585196"/>
    <lineage>
        <taxon>Bacteria</taxon>
        <taxon>Bacillati</taxon>
        <taxon>Actinomycetota</taxon>
        <taxon>Actinomycetes</taxon>
        <taxon>Kitasatosporales</taxon>
        <taxon>Streptomycetaceae</taxon>
        <taxon>Streptomyces</taxon>
    </lineage>
</organism>
<dbReference type="EMBL" id="WEGJ01000042">
    <property type="protein sequence ID" value="MQY15957.1"/>
    <property type="molecule type" value="Genomic_DNA"/>
</dbReference>
<protein>
    <submittedName>
        <fullName evidence="2">Uncharacterized protein</fullName>
    </submittedName>
</protein>
<accession>A0A7K0CR44</accession>
<sequence>MLALRLARGARPGATLRRLLVAGASAGVGFLLLAALGQASVPWLLWCAVPMAAVTHFAVVVARTDPYARPTAVQAAAGFGPVNVPVLAAVSTLVSCLAGSAVGLLFFLHLRGEIAGLPFDGAAAGLLGAGGPLPPAAALTLLVVPPVLAAGASAFGLRPVAAAPAPSGDRAAGLSAPGDLPWGAALVATGLAIGAYASRSGAGGGLGELSPAVLGSWGVIALGMVLAGPGMTYLAGRALCVLRPGALRLFAGRVLLEEARRIGRPLGALSAVGAGILVTLQAGGQGPRLGPIVVTGAGLVVGCAVATVLIAALETRGVRADTTAALRRLGTPAGVLRGAVALRAAALVAVFGPAVVLVAQLAVLPLR</sequence>
<evidence type="ECO:0000313" key="3">
    <source>
        <dbReference type="Proteomes" id="UP000466345"/>
    </source>
</evidence>
<feature type="transmembrane region" description="Helical" evidence="1">
    <location>
        <begin position="289"/>
        <end position="313"/>
    </location>
</feature>
<comment type="caution">
    <text evidence="2">The sequence shown here is derived from an EMBL/GenBank/DDBJ whole genome shotgun (WGS) entry which is preliminary data.</text>
</comment>
<keyword evidence="1" id="KW-0472">Membrane</keyword>
<name>A0A7K0CR44_9ACTN</name>
<gene>
    <name evidence="2" type="ORF">SRB5_61490</name>
</gene>
<feature type="transmembrane region" description="Helical" evidence="1">
    <location>
        <begin position="262"/>
        <end position="283"/>
    </location>
</feature>
<feature type="transmembrane region" description="Helical" evidence="1">
    <location>
        <begin position="82"/>
        <end position="108"/>
    </location>
</feature>
<evidence type="ECO:0000313" key="2">
    <source>
        <dbReference type="EMBL" id="MQY15957.1"/>
    </source>
</evidence>
<evidence type="ECO:0000256" key="1">
    <source>
        <dbReference type="SAM" id="Phobius"/>
    </source>
</evidence>
<feature type="transmembrane region" description="Helical" evidence="1">
    <location>
        <begin position="20"/>
        <end position="37"/>
    </location>
</feature>
<dbReference type="Proteomes" id="UP000466345">
    <property type="component" value="Unassembled WGS sequence"/>
</dbReference>
<feature type="transmembrane region" description="Helical" evidence="1">
    <location>
        <begin position="334"/>
        <end position="363"/>
    </location>
</feature>
<reference evidence="2 3" key="1">
    <citation type="submission" date="2019-10" db="EMBL/GenBank/DDBJ databases">
        <title>Streptomyces smaragdinus sp. nov. and Streptomyces fabii sp. nov., isolated from the gut of fungus growing-termite Macrotermes natalensis.</title>
        <authorList>
            <person name="Schwitalla J."/>
            <person name="Benndorf R."/>
            <person name="Martin K."/>
            <person name="De Beer W."/>
            <person name="Kaster A.-K."/>
            <person name="Vollmers J."/>
            <person name="Poulsen M."/>
            <person name="Beemelmanns C."/>
        </authorList>
    </citation>
    <scope>NUCLEOTIDE SEQUENCE [LARGE SCALE GENOMIC DNA]</scope>
    <source>
        <strain evidence="2 3">RB5</strain>
    </source>
</reference>
<keyword evidence="1" id="KW-0812">Transmembrane</keyword>
<dbReference type="AlphaFoldDB" id="A0A7K0CR44"/>